<sequence>MKIKLLLSLLVVLVSYSTCYASFPVKRTIQTNVNNEITTSNDIEEVLTPVTTVKAKDKWVGVAFWFFLGWPFAAHRWYYNKPVWANILFILTIGGLGIWAIIDLINILTDNFE</sequence>
<protein>
    <recommendedName>
        <fullName evidence="7">TM2 domain-containing protein</fullName>
    </recommendedName>
</protein>
<comment type="caution">
    <text evidence="8">The sequence shown here is derived from an EMBL/GenBank/DDBJ whole genome shotgun (WGS) entry which is preliminary data.</text>
</comment>
<dbReference type="RefSeq" id="WP_345169899.1">
    <property type="nucleotide sequence ID" value="NZ_BAABJK010000009.1"/>
</dbReference>
<dbReference type="EMBL" id="BAABJK010000009">
    <property type="protein sequence ID" value="GAA4975224.1"/>
    <property type="molecule type" value="Genomic_DNA"/>
</dbReference>
<organism evidence="8 9">
    <name type="scientific">Algibacter aquimarinus</name>
    <dbReference type="NCBI Taxonomy" id="1136748"/>
    <lineage>
        <taxon>Bacteria</taxon>
        <taxon>Pseudomonadati</taxon>
        <taxon>Bacteroidota</taxon>
        <taxon>Flavobacteriia</taxon>
        <taxon>Flavobacteriales</taxon>
        <taxon>Flavobacteriaceae</taxon>
        <taxon>Algibacter</taxon>
    </lineage>
</organism>
<gene>
    <name evidence="8" type="ORF">GCM10023315_27390</name>
</gene>
<evidence type="ECO:0000313" key="8">
    <source>
        <dbReference type="EMBL" id="GAA4975224.1"/>
    </source>
</evidence>
<feature type="transmembrane region" description="Helical" evidence="5">
    <location>
        <begin position="59"/>
        <end position="79"/>
    </location>
</feature>
<keyword evidence="2 5" id="KW-0812">Transmembrane</keyword>
<keyword evidence="4 5" id="KW-0472">Membrane</keyword>
<keyword evidence="6" id="KW-0732">Signal</keyword>
<dbReference type="Proteomes" id="UP001501692">
    <property type="component" value="Unassembled WGS sequence"/>
</dbReference>
<feature type="domain" description="TM2" evidence="7">
    <location>
        <begin position="55"/>
        <end position="105"/>
    </location>
</feature>
<keyword evidence="3 5" id="KW-1133">Transmembrane helix</keyword>
<reference evidence="9" key="1">
    <citation type="journal article" date="2019" name="Int. J. Syst. Evol. Microbiol.">
        <title>The Global Catalogue of Microorganisms (GCM) 10K type strain sequencing project: providing services to taxonomists for standard genome sequencing and annotation.</title>
        <authorList>
            <consortium name="The Broad Institute Genomics Platform"/>
            <consortium name="The Broad Institute Genome Sequencing Center for Infectious Disease"/>
            <person name="Wu L."/>
            <person name="Ma J."/>
        </authorList>
    </citation>
    <scope>NUCLEOTIDE SEQUENCE [LARGE SCALE GENOMIC DNA]</scope>
    <source>
        <strain evidence="9">JCM 18287</strain>
    </source>
</reference>
<feature type="transmembrane region" description="Helical" evidence="5">
    <location>
        <begin position="86"/>
        <end position="108"/>
    </location>
</feature>
<evidence type="ECO:0000313" key="9">
    <source>
        <dbReference type="Proteomes" id="UP001501692"/>
    </source>
</evidence>
<proteinExistence type="predicted"/>
<feature type="chain" id="PRO_5046376038" description="TM2 domain-containing protein" evidence="6">
    <location>
        <begin position="22"/>
        <end position="113"/>
    </location>
</feature>
<keyword evidence="9" id="KW-1185">Reference proteome</keyword>
<evidence type="ECO:0000256" key="6">
    <source>
        <dbReference type="SAM" id="SignalP"/>
    </source>
</evidence>
<dbReference type="InterPro" id="IPR007829">
    <property type="entry name" value="TM2"/>
</dbReference>
<evidence type="ECO:0000256" key="5">
    <source>
        <dbReference type="SAM" id="Phobius"/>
    </source>
</evidence>
<evidence type="ECO:0000256" key="4">
    <source>
        <dbReference type="ARBA" id="ARBA00023136"/>
    </source>
</evidence>
<dbReference type="Pfam" id="PF05154">
    <property type="entry name" value="TM2"/>
    <property type="match status" value="1"/>
</dbReference>
<feature type="signal peptide" evidence="6">
    <location>
        <begin position="1"/>
        <end position="21"/>
    </location>
</feature>
<accession>A0ABP9HNS9</accession>
<comment type="subcellular location">
    <subcellularLocation>
        <location evidence="1">Membrane</location>
        <topology evidence="1">Multi-pass membrane protein</topology>
    </subcellularLocation>
</comment>
<evidence type="ECO:0000256" key="3">
    <source>
        <dbReference type="ARBA" id="ARBA00022989"/>
    </source>
</evidence>
<evidence type="ECO:0000256" key="1">
    <source>
        <dbReference type="ARBA" id="ARBA00004141"/>
    </source>
</evidence>
<evidence type="ECO:0000259" key="7">
    <source>
        <dbReference type="Pfam" id="PF05154"/>
    </source>
</evidence>
<evidence type="ECO:0000256" key="2">
    <source>
        <dbReference type="ARBA" id="ARBA00022692"/>
    </source>
</evidence>
<name>A0ABP9HNS9_9FLAO</name>